<protein>
    <submittedName>
        <fullName evidence="8">Claudin domain-containing protein 2-like</fullName>
    </submittedName>
</protein>
<evidence type="ECO:0000256" key="5">
    <source>
        <dbReference type="ARBA" id="ARBA00023136"/>
    </source>
</evidence>
<dbReference type="InterPro" id="IPR004032">
    <property type="entry name" value="PMP22_EMP_MP20"/>
</dbReference>
<comment type="similarity">
    <text evidence="2">Belongs to the PMP-22/EMP/MP20 family.</text>
</comment>
<dbReference type="GeneID" id="140701964"/>
<evidence type="ECO:0000256" key="4">
    <source>
        <dbReference type="ARBA" id="ARBA00022989"/>
    </source>
</evidence>
<evidence type="ECO:0000313" key="8">
    <source>
        <dbReference type="RefSeq" id="XP_072835716.1"/>
    </source>
</evidence>
<organism evidence="7 8">
    <name type="scientific">Pogona vitticeps</name>
    <name type="common">central bearded dragon</name>
    <dbReference type="NCBI Taxonomy" id="103695"/>
    <lineage>
        <taxon>Eukaryota</taxon>
        <taxon>Metazoa</taxon>
        <taxon>Chordata</taxon>
        <taxon>Craniata</taxon>
        <taxon>Vertebrata</taxon>
        <taxon>Euteleostomi</taxon>
        <taxon>Lepidosauria</taxon>
        <taxon>Squamata</taxon>
        <taxon>Bifurcata</taxon>
        <taxon>Unidentata</taxon>
        <taxon>Episquamata</taxon>
        <taxon>Toxicofera</taxon>
        <taxon>Iguania</taxon>
        <taxon>Acrodonta</taxon>
        <taxon>Agamidae</taxon>
        <taxon>Amphibolurinae</taxon>
        <taxon>Pogona</taxon>
    </lineage>
</organism>
<dbReference type="PANTHER" id="PTHR10671">
    <property type="entry name" value="EPITHELIAL MEMBRANE PROTEIN-RELATED"/>
    <property type="match status" value="1"/>
</dbReference>
<keyword evidence="4 6" id="KW-1133">Transmembrane helix</keyword>
<keyword evidence="3 6" id="KW-0812">Transmembrane</keyword>
<evidence type="ECO:0000256" key="3">
    <source>
        <dbReference type="ARBA" id="ARBA00022692"/>
    </source>
</evidence>
<name>A0ABM5ERE3_9SAUR</name>
<dbReference type="Proteomes" id="UP001652642">
    <property type="component" value="Chromosome 9"/>
</dbReference>
<evidence type="ECO:0000256" key="2">
    <source>
        <dbReference type="ARBA" id="ARBA00006864"/>
    </source>
</evidence>
<gene>
    <name evidence="8" type="primary">LOC140701964</name>
</gene>
<evidence type="ECO:0000256" key="6">
    <source>
        <dbReference type="SAM" id="Phobius"/>
    </source>
</evidence>
<dbReference type="PANTHER" id="PTHR10671:SF34">
    <property type="entry name" value="PROTEIN NKG7"/>
    <property type="match status" value="1"/>
</dbReference>
<feature type="transmembrane region" description="Helical" evidence="6">
    <location>
        <begin position="96"/>
        <end position="116"/>
    </location>
</feature>
<dbReference type="RefSeq" id="XP_072835716.1">
    <property type="nucleotide sequence ID" value="XM_072979615.1"/>
</dbReference>
<evidence type="ECO:0000313" key="7">
    <source>
        <dbReference type="Proteomes" id="UP001652642"/>
    </source>
</evidence>
<dbReference type="InterPro" id="IPR050579">
    <property type="entry name" value="PMP-22/EMP/MP20-like"/>
</dbReference>
<proteinExistence type="inferred from homology"/>
<sequence length="160" mass="17076">MNVLQISSVVCSFVSLLLLLLSLGSNYWVMNGDRHAGLWNLCDPTVCVSFGLHVGVVDHIARALMLLGMIGGAVSFFGLCATFFKSQVGSMSLMKTSANASILAAFWALIAMASFTGVTSHLTVSYGWSFSLGWASCLLFLITGVLTHLARRDLSGAESF</sequence>
<reference evidence="8" key="1">
    <citation type="submission" date="2025-08" db="UniProtKB">
        <authorList>
            <consortium name="RefSeq"/>
        </authorList>
    </citation>
    <scope>IDENTIFICATION</scope>
</reference>
<feature type="transmembrane region" description="Helical" evidence="6">
    <location>
        <begin position="60"/>
        <end position="84"/>
    </location>
</feature>
<keyword evidence="5 6" id="KW-0472">Membrane</keyword>
<dbReference type="Gene3D" id="1.20.140.150">
    <property type="match status" value="1"/>
</dbReference>
<keyword evidence="7" id="KW-1185">Reference proteome</keyword>
<dbReference type="PROSITE" id="PS01221">
    <property type="entry name" value="PMP22_1"/>
    <property type="match status" value="1"/>
</dbReference>
<comment type="subcellular location">
    <subcellularLocation>
        <location evidence="1">Membrane</location>
        <topology evidence="1">Multi-pass membrane protein</topology>
    </subcellularLocation>
</comment>
<dbReference type="Pfam" id="PF00822">
    <property type="entry name" value="PMP22_Claudin"/>
    <property type="match status" value="1"/>
</dbReference>
<evidence type="ECO:0000256" key="1">
    <source>
        <dbReference type="ARBA" id="ARBA00004141"/>
    </source>
</evidence>
<accession>A0ABM5ERE3</accession>
<dbReference type="InterPro" id="IPR004031">
    <property type="entry name" value="PMP22/EMP/MP20/Claudin"/>
</dbReference>
<feature type="transmembrane region" description="Helical" evidence="6">
    <location>
        <begin position="128"/>
        <end position="150"/>
    </location>
</feature>